<feature type="compositionally biased region" description="Basic residues" evidence="1">
    <location>
        <begin position="120"/>
        <end position="137"/>
    </location>
</feature>
<dbReference type="AlphaFoldDB" id="G8NY21"/>
<organism evidence="2 3">
    <name type="scientific">Granulicella mallensis (strain ATCC BAA-1857 / DSM 23137 / MP5ACTX8)</name>
    <dbReference type="NCBI Taxonomy" id="682795"/>
    <lineage>
        <taxon>Bacteria</taxon>
        <taxon>Pseudomonadati</taxon>
        <taxon>Acidobacteriota</taxon>
        <taxon>Terriglobia</taxon>
        <taxon>Terriglobales</taxon>
        <taxon>Acidobacteriaceae</taxon>
        <taxon>Granulicella</taxon>
    </lineage>
</organism>
<evidence type="ECO:0000313" key="3">
    <source>
        <dbReference type="Proteomes" id="UP000007113"/>
    </source>
</evidence>
<dbReference type="eggNOG" id="COG0590">
    <property type="taxonomic scope" value="Bacteria"/>
</dbReference>
<evidence type="ECO:0000313" key="2">
    <source>
        <dbReference type="EMBL" id="AEU35609.1"/>
    </source>
</evidence>
<keyword evidence="3" id="KW-1185">Reference proteome</keyword>
<accession>G8NY21</accession>
<sequence length="137" mass="14888">MATRKAPAKKSAAKKSVAKKSPAKKSTTPPSRRWSAKVDTDSTHPDHELFLQSAPKIAKALADKRVSPKGPASGMRMLNFYINRAGKNLSKERVATLERAKELLSKIIAKSKEKTPAKKSAPKKAAKKSASKKLPSR</sequence>
<feature type="compositionally biased region" description="Basic and acidic residues" evidence="1">
    <location>
        <begin position="36"/>
        <end position="46"/>
    </location>
</feature>
<dbReference type="RefSeq" id="WP_014264489.1">
    <property type="nucleotide sequence ID" value="NC_016631.1"/>
</dbReference>
<dbReference type="OrthoDB" id="9807263at2"/>
<reference evidence="2 3" key="1">
    <citation type="submission" date="2011-11" db="EMBL/GenBank/DDBJ databases">
        <title>Complete sequence of Granulicella mallensis MP5ACTX8.</title>
        <authorList>
            <consortium name="US DOE Joint Genome Institute"/>
            <person name="Lucas S."/>
            <person name="Copeland A."/>
            <person name="Lapidus A."/>
            <person name="Cheng J.-F."/>
            <person name="Goodwin L."/>
            <person name="Pitluck S."/>
            <person name="Peters L."/>
            <person name="Lu M."/>
            <person name="Detter J.C."/>
            <person name="Han C."/>
            <person name="Tapia R."/>
            <person name="Land M."/>
            <person name="Hauser L."/>
            <person name="Kyrpides N."/>
            <person name="Ivanova N."/>
            <person name="Mikhailova N."/>
            <person name="Pagani I."/>
            <person name="Rawat S."/>
            <person name="Mannisto M."/>
            <person name="Haggblom M."/>
            <person name="Woyke T."/>
        </authorList>
    </citation>
    <scope>NUCLEOTIDE SEQUENCE [LARGE SCALE GENOMIC DNA]</scope>
    <source>
        <strain evidence="3">ATCC BAA-1857 / DSM 23137 / MP5ACTX8</strain>
    </source>
</reference>
<proteinExistence type="predicted"/>
<dbReference type="Pfam" id="PF11373">
    <property type="entry name" value="DUF3175"/>
    <property type="match status" value="1"/>
</dbReference>
<dbReference type="EMBL" id="CP003130">
    <property type="protein sequence ID" value="AEU35609.1"/>
    <property type="molecule type" value="Genomic_DNA"/>
</dbReference>
<feature type="compositionally biased region" description="Basic residues" evidence="1">
    <location>
        <begin position="1"/>
        <end position="23"/>
    </location>
</feature>
<gene>
    <name evidence="2" type="ordered locus">AciX8_1266</name>
</gene>
<protein>
    <recommendedName>
        <fullName evidence="4">DUF3175 domain-containing protein</fullName>
    </recommendedName>
</protein>
<dbReference type="STRING" id="682795.AciX8_1266"/>
<evidence type="ECO:0000256" key="1">
    <source>
        <dbReference type="SAM" id="MobiDB-lite"/>
    </source>
</evidence>
<dbReference type="InterPro" id="IPR021513">
    <property type="entry name" value="Phage_RSL1_Orf186"/>
</dbReference>
<feature type="region of interest" description="Disordered" evidence="1">
    <location>
        <begin position="110"/>
        <end position="137"/>
    </location>
</feature>
<feature type="region of interest" description="Disordered" evidence="1">
    <location>
        <begin position="1"/>
        <end position="46"/>
    </location>
</feature>
<name>G8NY21_GRAMM</name>
<dbReference type="HOGENOM" id="CLU_130837_0_0_0"/>
<dbReference type="KEGG" id="gma:AciX8_1266"/>
<evidence type="ECO:0008006" key="4">
    <source>
        <dbReference type="Google" id="ProtNLM"/>
    </source>
</evidence>
<dbReference type="Proteomes" id="UP000007113">
    <property type="component" value="Chromosome"/>
</dbReference>